<dbReference type="PANTHER" id="PTHR31973">
    <property type="entry name" value="POLYPROTEIN, PUTATIVE-RELATED"/>
    <property type="match status" value="1"/>
</dbReference>
<evidence type="ECO:0000313" key="3">
    <source>
        <dbReference type="EMBL" id="KAL3512936.1"/>
    </source>
</evidence>
<evidence type="ECO:0000256" key="1">
    <source>
        <dbReference type="SAM" id="MobiDB-lite"/>
    </source>
</evidence>
<evidence type="ECO:0000259" key="2">
    <source>
        <dbReference type="Pfam" id="PF10551"/>
    </source>
</evidence>
<dbReference type="Pfam" id="PF10551">
    <property type="entry name" value="MULE"/>
    <property type="match status" value="1"/>
</dbReference>
<sequence length="256" mass="28513">MGVPNYARGSVGLRGLRHEGEYEKNVDHESEWMAIAKQREVMVERAKENQAIEDRRNEDKGSDDSDVDNFEKDNAANSEAGFESLHGLDEEQGIKYLVFDPKDMDNPNLEIGMQGILAGYSPSFGIDGTFLKGPLEEILLIVVGIDPNNGFFPITYAICQGENKNSWTCFLNLSNEDLMIEKDYEWTLKSDKQKGIIQTCEPYSQMLTIGLASVKKEKEDANDVGDVSTQDGDGTIDVVDENQVSKRTRISKGEGT</sequence>
<organism evidence="3 4">
    <name type="scientific">Cinchona calisaya</name>
    <dbReference type="NCBI Taxonomy" id="153742"/>
    <lineage>
        <taxon>Eukaryota</taxon>
        <taxon>Viridiplantae</taxon>
        <taxon>Streptophyta</taxon>
        <taxon>Embryophyta</taxon>
        <taxon>Tracheophyta</taxon>
        <taxon>Spermatophyta</taxon>
        <taxon>Magnoliopsida</taxon>
        <taxon>eudicotyledons</taxon>
        <taxon>Gunneridae</taxon>
        <taxon>Pentapetalae</taxon>
        <taxon>asterids</taxon>
        <taxon>lamiids</taxon>
        <taxon>Gentianales</taxon>
        <taxon>Rubiaceae</taxon>
        <taxon>Cinchonoideae</taxon>
        <taxon>Cinchoneae</taxon>
        <taxon>Cinchona</taxon>
    </lineage>
</organism>
<dbReference type="PANTHER" id="PTHR31973:SF187">
    <property type="entry name" value="MUTATOR TRANSPOSASE MUDRA PROTEIN"/>
    <property type="match status" value="1"/>
</dbReference>
<feature type="region of interest" description="Disordered" evidence="1">
    <location>
        <begin position="47"/>
        <end position="72"/>
    </location>
</feature>
<reference evidence="3 4" key="1">
    <citation type="submission" date="2024-11" db="EMBL/GenBank/DDBJ databases">
        <title>A near-complete genome assembly of Cinchona calisaya.</title>
        <authorList>
            <person name="Lian D.C."/>
            <person name="Zhao X.W."/>
            <person name="Wei L."/>
        </authorList>
    </citation>
    <scope>NUCLEOTIDE SEQUENCE [LARGE SCALE GENOMIC DNA]</scope>
    <source>
        <tissue evidence="3">Nenye</tissue>
    </source>
</reference>
<dbReference type="AlphaFoldDB" id="A0ABD2Z265"/>
<feature type="domain" description="MULE transposase" evidence="2">
    <location>
        <begin position="125"/>
        <end position="199"/>
    </location>
</feature>
<proteinExistence type="predicted"/>
<name>A0ABD2Z265_9GENT</name>
<dbReference type="EMBL" id="JBJUIK010000011">
    <property type="protein sequence ID" value="KAL3512936.1"/>
    <property type="molecule type" value="Genomic_DNA"/>
</dbReference>
<keyword evidence="4" id="KW-1185">Reference proteome</keyword>
<feature type="region of interest" description="Disordered" evidence="1">
    <location>
        <begin position="216"/>
        <end position="256"/>
    </location>
</feature>
<protein>
    <recommendedName>
        <fullName evidence="2">MULE transposase domain-containing protein</fullName>
    </recommendedName>
</protein>
<accession>A0ABD2Z265</accession>
<dbReference type="InterPro" id="IPR018289">
    <property type="entry name" value="MULE_transposase_dom"/>
</dbReference>
<dbReference type="Proteomes" id="UP001630127">
    <property type="component" value="Unassembled WGS sequence"/>
</dbReference>
<comment type="caution">
    <text evidence="3">The sequence shown here is derived from an EMBL/GenBank/DDBJ whole genome shotgun (WGS) entry which is preliminary data.</text>
</comment>
<gene>
    <name evidence="3" type="ORF">ACH5RR_025653</name>
</gene>
<evidence type="ECO:0000313" key="4">
    <source>
        <dbReference type="Proteomes" id="UP001630127"/>
    </source>
</evidence>